<feature type="transmembrane region" description="Helical" evidence="5">
    <location>
        <begin position="467"/>
        <end position="494"/>
    </location>
</feature>
<dbReference type="EC" id="2.4.1.17" evidence="5"/>
<evidence type="ECO:0000313" key="6">
    <source>
        <dbReference type="EMBL" id="JAV92216.1"/>
    </source>
</evidence>
<dbReference type="SUPFAM" id="SSF53756">
    <property type="entry name" value="UDP-Glycosyltransferase/glycogen phosphorylase"/>
    <property type="match status" value="1"/>
</dbReference>
<dbReference type="FunFam" id="3.40.50.2000:FF:000050">
    <property type="entry name" value="UDP-glucuronosyltransferase"/>
    <property type="match status" value="1"/>
</dbReference>
<sequence length="513" mass="57892">MLLLVKLSLLIGVASAARILGVVLTPGYSHQAFFKPFWRELSLRGHQVTTITTHPIKDAKLVNLTEIDLGTFADDTQGHMHKIVELGDTNLARQVRYMFTNALPTVDKLLGFPPVRELIDDKDARFDLVILEHLWNSILPFAVRFNCPYIGMLTIDAPNAMLKKVGNPIHSSLFPDNLLPFGDGPTLTERVSSFLYELGYNNVYLEMEELEKELVEKHFGSDYPPIREMAENISLLFVNADPIFHHNRPLVPAVVQIGGDGFHRSPPRPLPQDIQLVLDAATGGFIYFSLGTNVRSEFLGEKTIDMMLGVFAELPFTVLWKFGGNISRKPRNVVVAKWLPQEDVLRHPNIKLFITQGGQQSMDEAIQSHVPMLGIPFFGDQPFNVRKMVNRGFGLGLNYKNLERESFRQAIVEVIGNSKYRNTVTKLAQLARDQPMSGLEKAIWWTEYVIRHKGAKHLRSPLLDLPWYQYLLLDVIGALLLGLSLSLLTIAFVCRSLIRLVRKKSTSSEKKSS</sequence>
<keyword evidence="5" id="KW-0472">Membrane</keyword>
<keyword evidence="5" id="KW-0732">Signal</keyword>
<feature type="chain" id="PRO_5033827106" description="UDP-glucuronosyltransferase" evidence="5">
    <location>
        <begin position="17"/>
        <end position="513"/>
    </location>
</feature>
<dbReference type="Pfam" id="PF00201">
    <property type="entry name" value="UDPGT"/>
    <property type="match status" value="1"/>
</dbReference>
<dbReference type="EMBL" id="VVIM01000684">
    <property type="protein sequence ID" value="KAB0790863.1"/>
    <property type="molecule type" value="Genomic_DNA"/>
</dbReference>
<keyword evidence="3 4" id="KW-0808">Transferase</keyword>
<keyword evidence="5" id="KW-1133">Transmembrane helix</keyword>
<comment type="subcellular location">
    <subcellularLocation>
        <location evidence="5">Membrane</location>
        <topology evidence="5">Single-pass membrane protein</topology>
    </subcellularLocation>
</comment>
<name>A0A1Y1N7J5_PHOPY</name>
<keyword evidence="8" id="KW-1185">Reference proteome</keyword>
<dbReference type="InterPro" id="IPR002213">
    <property type="entry name" value="UDP_glucos_trans"/>
</dbReference>
<dbReference type="Gene3D" id="3.40.50.2000">
    <property type="entry name" value="Glycogen Phosphorylase B"/>
    <property type="match status" value="2"/>
</dbReference>
<dbReference type="InParanoid" id="A0A1Y1N7J5"/>
<comment type="similarity">
    <text evidence="1 4">Belongs to the UDP-glycosyltransferase family.</text>
</comment>
<dbReference type="PANTHER" id="PTHR48043">
    <property type="entry name" value="EG:EG0003.4 PROTEIN-RELATED"/>
    <property type="match status" value="1"/>
</dbReference>
<comment type="catalytic activity">
    <reaction evidence="5">
        <text>glucuronate acceptor + UDP-alpha-D-glucuronate = acceptor beta-D-glucuronoside + UDP + H(+)</text>
        <dbReference type="Rhea" id="RHEA:21032"/>
        <dbReference type="ChEBI" id="CHEBI:15378"/>
        <dbReference type="ChEBI" id="CHEBI:58052"/>
        <dbReference type="ChEBI" id="CHEBI:58223"/>
        <dbReference type="ChEBI" id="CHEBI:132367"/>
        <dbReference type="ChEBI" id="CHEBI:132368"/>
        <dbReference type="EC" id="2.4.1.17"/>
    </reaction>
</comment>
<dbReference type="OrthoDB" id="5835829at2759"/>
<evidence type="ECO:0000256" key="3">
    <source>
        <dbReference type="ARBA" id="ARBA00022679"/>
    </source>
</evidence>
<accession>A0A1Y1N7J5</accession>
<reference evidence="7" key="3">
    <citation type="submission" date="2019-08" db="EMBL/GenBank/DDBJ databases">
        <authorList>
            <consortium name="Photinus pyralis genome working group"/>
            <person name="Fallon T.R."/>
            <person name="Sander Lower S.E."/>
            <person name="Weng J.-K."/>
        </authorList>
    </citation>
    <scope>NUCLEOTIDE SEQUENCE</scope>
    <source>
        <strain evidence="7">1611_PpyrPB1</strain>
        <tissue evidence="7">Whole body</tissue>
    </source>
</reference>
<evidence type="ECO:0000256" key="5">
    <source>
        <dbReference type="RuleBase" id="RU362059"/>
    </source>
</evidence>
<dbReference type="GO" id="GO:0015020">
    <property type="term" value="F:glucuronosyltransferase activity"/>
    <property type="evidence" value="ECO:0007669"/>
    <property type="project" value="UniProtKB-EC"/>
</dbReference>
<evidence type="ECO:0000256" key="1">
    <source>
        <dbReference type="ARBA" id="ARBA00009995"/>
    </source>
</evidence>
<evidence type="ECO:0000256" key="2">
    <source>
        <dbReference type="ARBA" id="ARBA00022676"/>
    </source>
</evidence>
<dbReference type="AlphaFoldDB" id="A0A1Y1N7J5"/>
<dbReference type="InterPro" id="IPR050271">
    <property type="entry name" value="UDP-glycosyltransferase"/>
</dbReference>
<evidence type="ECO:0000256" key="4">
    <source>
        <dbReference type="RuleBase" id="RU003718"/>
    </source>
</evidence>
<keyword evidence="2 4" id="KW-0328">Glycosyltransferase</keyword>
<dbReference type="PROSITE" id="PS00375">
    <property type="entry name" value="UDPGT"/>
    <property type="match status" value="1"/>
</dbReference>
<dbReference type="PANTHER" id="PTHR48043:SF159">
    <property type="entry name" value="EG:EG0003.4 PROTEIN-RELATED"/>
    <property type="match status" value="1"/>
</dbReference>
<evidence type="ECO:0000313" key="8">
    <source>
        <dbReference type="Proteomes" id="UP000327044"/>
    </source>
</evidence>
<keyword evidence="5" id="KW-0812">Transmembrane</keyword>
<feature type="signal peptide" evidence="5">
    <location>
        <begin position="1"/>
        <end position="16"/>
    </location>
</feature>
<reference evidence="7 8" key="2">
    <citation type="journal article" date="2018" name="Elife">
        <title>Firefly genomes illuminate parallel origins of bioluminescence in beetles.</title>
        <authorList>
            <person name="Fallon T.R."/>
            <person name="Lower S.E."/>
            <person name="Chang C.H."/>
            <person name="Bessho-Uehara M."/>
            <person name="Martin G.J."/>
            <person name="Bewick A.J."/>
            <person name="Behringer M."/>
            <person name="Debat H.J."/>
            <person name="Wong I."/>
            <person name="Day J.C."/>
            <person name="Suvorov A."/>
            <person name="Silva C.J."/>
            <person name="Stanger-Hall K.F."/>
            <person name="Hall D.W."/>
            <person name="Schmitz R.J."/>
            <person name="Nelson D.R."/>
            <person name="Lewis S.M."/>
            <person name="Shigenobu S."/>
            <person name="Bybee S.M."/>
            <person name="Larracuente A.M."/>
            <person name="Oba Y."/>
            <person name="Weng J.K."/>
        </authorList>
    </citation>
    <scope>NUCLEOTIDE SEQUENCE [LARGE SCALE GENOMIC DNA]</scope>
    <source>
        <strain evidence="7">1611_PpyrPB1</strain>
        <tissue evidence="7">Whole body</tissue>
    </source>
</reference>
<organism evidence="6">
    <name type="scientific">Photinus pyralis</name>
    <name type="common">Common eastern firefly</name>
    <name type="synonym">Lampyris pyralis</name>
    <dbReference type="NCBI Taxonomy" id="7054"/>
    <lineage>
        <taxon>Eukaryota</taxon>
        <taxon>Metazoa</taxon>
        <taxon>Ecdysozoa</taxon>
        <taxon>Arthropoda</taxon>
        <taxon>Hexapoda</taxon>
        <taxon>Insecta</taxon>
        <taxon>Pterygota</taxon>
        <taxon>Neoptera</taxon>
        <taxon>Endopterygota</taxon>
        <taxon>Coleoptera</taxon>
        <taxon>Polyphaga</taxon>
        <taxon>Elateriformia</taxon>
        <taxon>Elateroidea</taxon>
        <taxon>Lampyridae</taxon>
        <taxon>Lampyrinae</taxon>
        <taxon>Photinus</taxon>
    </lineage>
</organism>
<reference evidence="6" key="1">
    <citation type="journal article" date="2016" name="Sci. Rep.">
        <title>Molecular characterization of firefly nuptial gifts: a multi-omics approach sheds light on postcopulatory sexual selection.</title>
        <authorList>
            <person name="Al-Wathiqui N."/>
            <person name="Fallon T.R."/>
            <person name="South A."/>
            <person name="Weng J.K."/>
            <person name="Lewis S.M."/>
        </authorList>
    </citation>
    <scope>NUCLEOTIDE SEQUENCE</scope>
</reference>
<dbReference type="Proteomes" id="UP000327044">
    <property type="component" value="Unassembled WGS sequence"/>
</dbReference>
<proteinExistence type="inferred from homology"/>
<dbReference type="InterPro" id="IPR035595">
    <property type="entry name" value="UDP_glycos_trans_CS"/>
</dbReference>
<dbReference type="CDD" id="cd03784">
    <property type="entry name" value="GT1_Gtf-like"/>
    <property type="match status" value="1"/>
</dbReference>
<gene>
    <name evidence="7" type="ORF">PPYR_14950</name>
</gene>
<dbReference type="GO" id="GO:0016020">
    <property type="term" value="C:membrane"/>
    <property type="evidence" value="ECO:0007669"/>
    <property type="project" value="UniProtKB-SubCell"/>
</dbReference>
<protein>
    <recommendedName>
        <fullName evidence="5">UDP-glucuronosyltransferase</fullName>
        <ecNumber evidence="5">2.4.1.17</ecNumber>
    </recommendedName>
</protein>
<evidence type="ECO:0000313" key="7">
    <source>
        <dbReference type="EMBL" id="KAB0790863.1"/>
    </source>
</evidence>
<dbReference type="EMBL" id="GEZM01014022">
    <property type="protein sequence ID" value="JAV92216.1"/>
    <property type="molecule type" value="Transcribed_RNA"/>
</dbReference>